<organism evidence="1 2">
    <name type="scientific">Commensalibacter oyaizuii</name>
    <dbReference type="NCBI Taxonomy" id="3043873"/>
    <lineage>
        <taxon>Bacteria</taxon>
        <taxon>Pseudomonadati</taxon>
        <taxon>Pseudomonadota</taxon>
        <taxon>Alphaproteobacteria</taxon>
        <taxon>Acetobacterales</taxon>
        <taxon>Acetobacteraceae</taxon>
    </lineage>
</organism>
<name>A0ABT6Q1G9_9PROT</name>
<proteinExistence type="predicted"/>
<reference evidence="1" key="1">
    <citation type="submission" date="2023-05" db="EMBL/GenBank/DDBJ databases">
        <title>Whole genome sequence of Commensalibacter sp.</title>
        <authorList>
            <person name="Charoenyingcharoen P."/>
            <person name="Yukphan P."/>
        </authorList>
    </citation>
    <scope>NUCLEOTIDE SEQUENCE</scope>
    <source>
        <strain evidence="1">TBRC 16381</strain>
    </source>
</reference>
<sequence>MMFVHIRTKDYNMIEIRSPLPPFTLDTAIQKVRLAEDGWNSRNPEKVALAYTVDSAWRNRDQFINGRREIIAFLTTKWRDEQDYRLIKELWAYHQNRIAVRFAYEWHDGQGNWFRSFGNENWEFDQNGLMCKRFACINDLAIKEADRKYFWPLGRRPDEHPSLTDLGV</sequence>
<dbReference type="RefSeq" id="WP_281448043.1">
    <property type="nucleotide sequence ID" value="NZ_JASBAO010000001.1"/>
</dbReference>
<gene>
    <name evidence="1" type="ORF">QJV27_05990</name>
</gene>
<dbReference type="SUPFAM" id="SSF54427">
    <property type="entry name" value="NTF2-like"/>
    <property type="match status" value="1"/>
</dbReference>
<dbReference type="InterPro" id="IPR032710">
    <property type="entry name" value="NTF2-like_dom_sf"/>
</dbReference>
<keyword evidence="2" id="KW-1185">Reference proteome</keyword>
<evidence type="ECO:0000313" key="1">
    <source>
        <dbReference type="EMBL" id="MDI2090924.1"/>
    </source>
</evidence>
<dbReference type="PANTHER" id="PTHR31757">
    <property type="entry name" value="SLL0781 PROTEIN"/>
    <property type="match status" value="1"/>
</dbReference>
<accession>A0ABT6Q1G9</accession>
<evidence type="ECO:0000313" key="2">
    <source>
        <dbReference type="Proteomes" id="UP001431634"/>
    </source>
</evidence>
<protein>
    <submittedName>
        <fullName evidence="1">Nuclear transport factor 2 family protein</fullName>
    </submittedName>
</protein>
<dbReference type="Proteomes" id="UP001431634">
    <property type="component" value="Unassembled WGS sequence"/>
</dbReference>
<dbReference type="Gene3D" id="3.10.450.50">
    <property type="match status" value="1"/>
</dbReference>
<dbReference type="PANTHER" id="PTHR31757:SF0">
    <property type="entry name" value="SLL0781 PROTEIN"/>
    <property type="match status" value="1"/>
</dbReference>
<dbReference type="InterPro" id="IPR009783">
    <property type="entry name" value="DUF1348"/>
</dbReference>
<dbReference type="Pfam" id="PF07080">
    <property type="entry name" value="DUF1348"/>
    <property type="match status" value="1"/>
</dbReference>
<comment type="caution">
    <text evidence="1">The sequence shown here is derived from an EMBL/GenBank/DDBJ whole genome shotgun (WGS) entry which is preliminary data.</text>
</comment>
<dbReference type="EMBL" id="JASBAO010000001">
    <property type="protein sequence ID" value="MDI2090924.1"/>
    <property type="molecule type" value="Genomic_DNA"/>
</dbReference>